<keyword evidence="2" id="KW-0812">Transmembrane</keyword>
<feature type="domain" description="DUF7933" evidence="6">
    <location>
        <begin position="288"/>
        <end position="408"/>
    </location>
</feature>
<accession>A0ABV9QTM4</accession>
<dbReference type="Gene3D" id="2.60.40.1170">
    <property type="entry name" value="Mu homology domain, subdomain B"/>
    <property type="match status" value="1"/>
</dbReference>
<dbReference type="PANTHER" id="PTHR34819">
    <property type="entry name" value="LARGE CYSTEINE-RICH PERIPLASMIC PROTEIN OMCB"/>
    <property type="match status" value="1"/>
</dbReference>
<dbReference type="SUPFAM" id="SSF50969">
    <property type="entry name" value="YVTN repeat-like/Quinoprotein amine dehydrogenase"/>
    <property type="match status" value="1"/>
</dbReference>
<feature type="domain" description="DUF11" evidence="4">
    <location>
        <begin position="2121"/>
        <end position="2244"/>
    </location>
</feature>
<dbReference type="PROSITE" id="PS51257">
    <property type="entry name" value="PROKAR_LIPOPROTEIN"/>
    <property type="match status" value="1"/>
</dbReference>
<keyword evidence="8" id="KW-1185">Reference proteome</keyword>
<dbReference type="Gene3D" id="2.60.40.10">
    <property type="entry name" value="Immunoglobulins"/>
    <property type="match status" value="8"/>
</dbReference>
<feature type="signal peptide" evidence="3">
    <location>
        <begin position="1"/>
        <end position="37"/>
    </location>
</feature>
<feature type="domain" description="DUF11" evidence="4">
    <location>
        <begin position="1877"/>
        <end position="1993"/>
    </location>
</feature>
<reference evidence="8" key="1">
    <citation type="journal article" date="2019" name="Int. J. Syst. Evol. Microbiol.">
        <title>The Global Catalogue of Microorganisms (GCM) 10K type strain sequencing project: providing services to taxonomists for standard genome sequencing and annotation.</title>
        <authorList>
            <consortium name="The Broad Institute Genomics Platform"/>
            <consortium name="The Broad Institute Genome Sequencing Center for Infectious Disease"/>
            <person name="Wu L."/>
            <person name="Ma J."/>
        </authorList>
    </citation>
    <scope>NUCLEOTIDE SEQUENCE [LARGE SCALE GENOMIC DNA]</scope>
    <source>
        <strain evidence="8">CCUG 30340</strain>
    </source>
</reference>
<dbReference type="InterPro" id="IPR054215">
    <property type="entry name" value="DUF6923"/>
</dbReference>
<feature type="compositionally biased region" description="Polar residues" evidence="1">
    <location>
        <begin position="1985"/>
        <end position="1994"/>
    </location>
</feature>
<feature type="chain" id="PRO_5045417262" evidence="3">
    <location>
        <begin position="38"/>
        <end position="2775"/>
    </location>
</feature>
<feature type="compositionally biased region" description="Polar residues" evidence="1">
    <location>
        <begin position="2729"/>
        <end position="2739"/>
    </location>
</feature>
<evidence type="ECO:0000259" key="5">
    <source>
        <dbReference type="Pfam" id="PF21959"/>
    </source>
</evidence>
<feature type="region of interest" description="Disordered" evidence="1">
    <location>
        <begin position="1973"/>
        <end position="1994"/>
    </location>
</feature>
<dbReference type="SUPFAM" id="SSF63825">
    <property type="entry name" value="YWTD domain"/>
    <property type="match status" value="1"/>
</dbReference>
<feature type="region of interest" description="Disordered" evidence="1">
    <location>
        <begin position="1481"/>
        <end position="1507"/>
    </location>
</feature>
<feature type="region of interest" description="Disordered" evidence="1">
    <location>
        <begin position="1853"/>
        <end position="1872"/>
    </location>
</feature>
<dbReference type="InterPro" id="IPR013783">
    <property type="entry name" value="Ig-like_fold"/>
</dbReference>
<protein>
    <submittedName>
        <fullName evidence="7">DUF6923 family protein</fullName>
    </submittedName>
</protein>
<feature type="domain" description="DUF11" evidence="4">
    <location>
        <begin position="1137"/>
        <end position="1251"/>
    </location>
</feature>
<sequence>MRSKFGKYASSRHLIRLRDGILAGACMAALLACPAHATTPGTPGTPQSATPLFIENFQNADPATWVRLTTYAPDIPGTGSTPNLPPKPAGESYTADAPWLTACNGMVLSFNSGGATPAECGAGGWDGVRQLAQALGQVDGMTQAQARQNLAVAAFTQANPGANLTQFRTSVEVPFLAPSTRFVTFSVDAAAISCFAAHPAFQFAIFSGVGAPIPVGSTLDPCAAGTPTQPVEAIGGSAATIINAARFTTNQSYPFTGTSLGVLMRNAQASGGGNDAAFDNIRIYDATPQLDKTFAPSVIAVGDTATLTLTVTNTDELAAKSGFSFTDALPAGLTVAATPAPGNSCGGTVTAAAGSTSVALAGGSLASGVASCAVTVPVIASAVGSYTNGPANITSSTGLNPPANATLIAMSTLGTGCPKVPIYTNTGEGALLLQVWDPTDGTELGSVPLSASYGDIAITADGSVVYGAHFSEALPEGRTIDRIDPSTGAVIGSFEVTGDMATDDVTAINGLSVRGDGNLLAGSYLTSNIYIVDPATGVSTRLGAGFPTDVVSAGDFVTLPDGDILALGAQLDGSVAVYRIPPDLSIFQVGTVGSTYGAAMSGGDLYLIGSAGELYRVESIPTTASTDVLPATLVVNTGLPFYGATSAQDAGDSVCHPAVLTLQKTWVGAQVGDAVSVQASIDGNLIDSMDSLVASPNQTTTDATPITVYGGDVVDFSETFTAGAAADYASALACTGNANPLVGDTLTVGAADTSIVCTYTNTGLSTDLAITKTDGSATYIAGSPITYTIVASNAGPADAIGATVADTIPPSIVSPTWTCTGAGGASCPASGVGDINASVNLPVGGTATFVVAGTVSASASGNLVNTATVAVPGGMSDPVPGNDSATDTDTAAGSPFVCDVSTIFVGQGSPTQLNAAVYGSGGTATFNPIGPASDWIYNAVAYRDADRFIYAITQARNAANPAGHLLRIDPTTGLAADLGAITGPLATSGANIGAFDASDNYWIAISAGTAIYRLDLTTRVATPVNLVPSQAINVSDFTYADGFLWGVTNSVQTLVRIDPATGNIAQFPVPFIPAGTYGAIWTFGNGNLGLSNNVSGVIYQIAVTNPAGTPTLTLVSASPGPSSSNNDGTACIAPPVDLGIVKTGPATAAPGGALSWNLLVTNHGPGASSGFTVSDVVPAGVTGVASPTPGCTVAGNTVTCVGGALASGDTFTITITGNAPNPFTAALTNTATVTGNEQDPNPANDTADATVAPQPPQLTVSKTATPNPFVVGQSGSYVITVQNAGTGPTTAPITVADTLPSGVTFVSAAGAGWSCTGAPALSCTFAGTLAAGATTTLTIDVTVNAGATNADNSATASGGGDPGCPAAGRCTGTVVVPVSAIADLGITKTDGSTIYTPGSPITYTIVASNAGPSIAVGATVVDTIPPGITGATWTAVYSAGASGPPGGTGSINATVTIPAGGTATFTLTGTVDANATGPLTNTATVASPADTPDPVPGNNSATDTDAQGPQLTVAKSATPNPFVVGQPASYAIVVTNSGGAPTSAPITIADTLPAGITLTTSGGAGWTCTGTTALSCTFSGTLAAGASTTLTLNVDVAASAANGDNTATASGGGDPGCPAATRCVGTVVVPVTPVADIAVLKTVDNATPNVGEQVTFTITATNLGPNDATGVAITDSLPFGMTLVSATPSAGTFDAASGLWTIGNLPDGASQTLTLTVSIDVAGTLTNHAVVSASDQTDPDTSNNSAAAAVNAEPSADIGILKTVDDAAPNVGSDVTYTLTVTNHGPNDATGVEITDNLPAGVSFASAVPSQGSYDSGSGVWIVGALANGASATLTITVHVDQAGPITNTATVTHQDQFDPNPTNNSSGTTINGQSADLAVTKTVDNAAPTVGEQVTFTITIHNNGPSDATNVVLTDQLPATLSFVSAAPSQGSYDPAGGLWTIGTLTAAGPTSTATLTITATVVDAGATTNTATVTGADQPDPNPANNSDSASLNGNPLADLLVTKSGPATVTPGDDVVYTIVVTNQGPSEATNVVVADATPAGLVFVSNAGACTTAYPCSIGTLANGASATITTTYSVPANYSGANPIVNTATVSSDTPDPDPTNNQGSAQTGVGPGNADLSIVKTGPAAVASNAAISYTLLITNNGPSPANGASYSDAVPAGITGITASCGGELGGAACVTQPTVTGNTVAGTVGTLPSSGSVLVTINGTAPQGPLTLSNAATVTPPPGVNDPDPSDNQDDVDTAVGAPTADLAVQKTGPASATPGTEVTYTLTVTNNGPDDAINATLDDPTPPGLSFVSATPPCAAGFPCDLGTLADGAITTITVTFAVDAGVTGDIVNTANAGSDTPDPDPSNNDDSVTTPLAPQANLAAVKTGPAVVGTGGAIGYTVVVSNAGPGDADGALFSDPVPAGITGVTAACGSPTGGAACGPVDVVGNTVTSTITTLPAGGSVTFTLGGTAPANATGLTNTAGVEPPPGTTDPDPSDNEDSVDTDVVETATAADLAVVKTGPANVAAGSDAIYTIVVTNHGPDPAVNVVVGDPTPSGLVFVSNAGACTTAYPCAIGSLASGASATITTTYAVPAAYAGPDPIVNTANATSDTPDPDASNNSDTATTPLAGTPGADLVVTKTGPGSATAGQTISYAIQVVNHGPDAVADAVLDDPTPAGLTYVSSNAPCAGGFPCALPPLANGASVSFTVTYTVQPGYSGTIANVATAQSPTVPDPVPENNTSTVSTPVGGTPEARPVPVDARWMLMLMSVLLMLAGVPYVRRRR</sequence>
<comment type="caution">
    <text evidence="7">The sequence shown here is derived from an EMBL/GenBank/DDBJ whole genome shotgun (WGS) entry which is preliminary data.</text>
</comment>
<dbReference type="InterPro" id="IPR047589">
    <property type="entry name" value="DUF11_rpt"/>
</dbReference>
<organism evidence="7 8">
    <name type="scientific">Dokdonella ginsengisoli</name>
    <dbReference type="NCBI Taxonomy" id="363846"/>
    <lineage>
        <taxon>Bacteria</taxon>
        <taxon>Pseudomonadati</taxon>
        <taxon>Pseudomonadota</taxon>
        <taxon>Gammaproteobacteria</taxon>
        <taxon>Lysobacterales</taxon>
        <taxon>Rhodanobacteraceae</taxon>
        <taxon>Dokdonella</taxon>
    </lineage>
</organism>
<feature type="domain" description="DUF11" evidence="4">
    <location>
        <begin position="2001"/>
        <end position="2112"/>
    </location>
</feature>
<proteinExistence type="predicted"/>
<feature type="compositionally biased region" description="Polar residues" evidence="1">
    <location>
        <begin position="1497"/>
        <end position="1507"/>
    </location>
</feature>
<dbReference type="InterPro" id="IPR011044">
    <property type="entry name" value="Quino_amine_DH_bsu"/>
</dbReference>
<evidence type="ECO:0000256" key="2">
    <source>
        <dbReference type="SAM" id="Phobius"/>
    </source>
</evidence>
<evidence type="ECO:0000313" key="8">
    <source>
        <dbReference type="Proteomes" id="UP001595886"/>
    </source>
</evidence>
<name>A0ABV9QTM4_9GAMM</name>
<feature type="domain" description="DUF11" evidence="4">
    <location>
        <begin position="1636"/>
        <end position="1750"/>
    </location>
</feature>
<feature type="compositionally biased region" description="Polar residues" evidence="1">
    <location>
        <begin position="2092"/>
        <end position="2113"/>
    </location>
</feature>
<evidence type="ECO:0000313" key="7">
    <source>
        <dbReference type="EMBL" id="MFC4820186.1"/>
    </source>
</evidence>
<feature type="compositionally biased region" description="Polar residues" evidence="1">
    <location>
        <begin position="1233"/>
        <end position="1244"/>
    </location>
</feature>
<feature type="region of interest" description="Disordered" evidence="1">
    <location>
        <begin position="2216"/>
        <end position="2244"/>
    </location>
</feature>
<feature type="domain" description="DUF11" evidence="4">
    <location>
        <begin position="2379"/>
        <end position="2494"/>
    </location>
</feature>
<dbReference type="Pfam" id="PF25564">
    <property type="entry name" value="DUF7933"/>
    <property type="match status" value="1"/>
</dbReference>
<feature type="region of interest" description="Disordered" evidence="1">
    <location>
        <begin position="1233"/>
        <end position="1252"/>
    </location>
</feature>
<feature type="region of interest" description="Disordered" evidence="1">
    <location>
        <begin position="2720"/>
        <end position="2744"/>
    </location>
</feature>
<evidence type="ECO:0000259" key="6">
    <source>
        <dbReference type="Pfam" id="PF25564"/>
    </source>
</evidence>
<evidence type="ECO:0000259" key="4">
    <source>
        <dbReference type="Pfam" id="PF01345"/>
    </source>
</evidence>
<evidence type="ECO:0000256" key="3">
    <source>
        <dbReference type="SAM" id="SignalP"/>
    </source>
</evidence>
<feature type="domain" description="DUF11" evidence="4">
    <location>
        <begin position="2254"/>
        <end position="2363"/>
    </location>
</feature>
<dbReference type="InterPro" id="IPR051172">
    <property type="entry name" value="Chlamydia_OmcB"/>
</dbReference>
<evidence type="ECO:0000256" key="1">
    <source>
        <dbReference type="SAM" id="MobiDB-lite"/>
    </source>
</evidence>
<keyword evidence="2" id="KW-0472">Membrane</keyword>
<feature type="domain" description="DUF11" evidence="4">
    <location>
        <begin position="2626"/>
        <end position="2736"/>
    </location>
</feature>
<dbReference type="EMBL" id="JBHSHD010000006">
    <property type="protein sequence ID" value="MFC4820186.1"/>
    <property type="molecule type" value="Genomic_DNA"/>
</dbReference>
<feature type="transmembrane region" description="Helical" evidence="2">
    <location>
        <begin position="2752"/>
        <end position="2771"/>
    </location>
</feature>
<feature type="compositionally biased region" description="Low complexity" evidence="1">
    <location>
        <begin position="2614"/>
        <end position="2625"/>
    </location>
</feature>
<feature type="region of interest" description="Disordered" evidence="1">
    <location>
        <begin position="2465"/>
        <end position="2493"/>
    </location>
</feature>
<keyword evidence="3" id="KW-0732">Signal</keyword>
<feature type="domain" description="DUF11" evidence="4">
    <location>
        <begin position="1757"/>
        <end position="1871"/>
    </location>
</feature>
<dbReference type="InterPro" id="IPR001434">
    <property type="entry name" value="OmcB-like_DUF11"/>
</dbReference>
<feature type="domain" description="DUF6923" evidence="5">
    <location>
        <begin position="904"/>
        <end position="1132"/>
    </location>
</feature>
<feature type="domain" description="DUF11" evidence="4">
    <location>
        <begin position="1511"/>
        <end position="1611"/>
    </location>
</feature>
<dbReference type="InterPro" id="IPR057693">
    <property type="entry name" value="DUF7933"/>
</dbReference>
<feature type="region of interest" description="Disordered" evidence="1">
    <location>
        <begin position="2343"/>
        <end position="2365"/>
    </location>
</feature>
<feature type="compositionally biased region" description="Polar residues" evidence="1">
    <location>
        <begin position="2216"/>
        <end position="2225"/>
    </location>
</feature>
<feature type="region of interest" description="Disordered" evidence="1">
    <location>
        <begin position="2092"/>
        <end position="2119"/>
    </location>
</feature>
<feature type="domain" description="DUF11" evidence="4">
    <location>
        <begin position="2505"/>
        <end position="2616"/>
    </location>
</feature>
<dbReference type="Pfam" id="PF21959">
    <property type="entry name" value="DUF6923"/>
    <property type="match status" value="1"/>
</dbReference>
<feature type="region of interest" description="Disordered" evidence="1">
    <location>
        <begin position="2596"/>
        <end position="2627"/>
    </location>
</feature>
<keyword evidence="2" id="KW-1133">Transmembrane helix</keyword>
<feature type="domain" description="DUF11" evidence="4">
    <location>
        <begin position="1383"/>
        <end position="1503"/>
    </location>
</feature>
<dbReference type="Proteomes" id="UP001595886">
    <property type="component" value="Unassembled WGS sequence"/>
</dbReference>
<feature type="domain" description="DUF11" evidence="4">
    <location>
        <begin position="1258"/>
        <end position="1358"/>
    </location>
</feature>
<feature type="compositionally biased region" description="Polar residues" evidence="1">
    <location>
        <begin position="2596"/>
        <end position="2613"/>
    </location>
</feature>
<dbReference type="NCBIfam" id="TIGR01451">
    <property type="entry name" value="B_ant_repeat"/>
    <property type="match status" value="14"/>
</dbReference>
<gene>
    <name evidence="7" type="ORF">ACFO6Q_07615</name>
</gene>
<dbReference type="PANTHER" id="PTHR34819:SF3">
    <property type="entry name" value="CELL SURFACE PROTEIN"/>
    <property type="match status" value="1"/>
</dbReference>
<feature type="domain" description="DUF11" evidence="4">
    <location>
        <begin position="767"/>
        <end position="887"/>
    </location>
</feature>
<dbReference type="Pfam" id="PF01345">
    <property type="entry name" value="DUF11"/>
    <property type="match status" value="14"/>
</dbReference>
<dbReference type="RefSeq" id="WP_380020018.1">
    <property type="nucleotide sequence ID" value="NZ_JBHSHD010000006.1"/>
</dbReference>